<reference evidence="9" key="1">
    <citation type="submission" date="2021-01" db="EMBL/GenBank/DDBJ databases">
        <title>Whole genome shotgun sequence of Planotetraspora thailandica NBRC 104271.</title>
        <authorList>
            <person name="Komaki H."/>
            <person name="Tamura T."/>
        </authorList>
    </citation>
    <scope>NUCLEOTIDE SEQUENCE</scope>
    <source>
        <strain evidence="9">NBRC 104271</strain>
    </source>
</reference>
<feature type="domain" description="FAD/NAD(P)-binding" evidence="8">
    <location>
        <begin position="1"/>
        <end position="313"/>
    </location>
</feature>
<dbReference type="PRINTS" id="PR00368">
    <property type="entry name" value="FADPNR"/>
</dbReference>
<dbReference type="Proteomes" id="UP000605992">
    <property type="component" value="Unassembled WGS sequence"/>
</dbReference>
<evidence type="ECO:0000256" key="4">
    <source>
        <dbReference type="ARBA" id="ARBA00022827"/>
    </source>
</evidence>
<evidence type="ECO:0000256" key="2">
    <source>
        <dbReference type="ARBA" id="ARBA00009130"/>
    </source>
</evidence>
<sequence length="456" mass="47717">MDLVIIGGSDAGITAALRARELAPDVDVTVVVADEYPNYSICGIPYHISGDVPDWRSLAHRTRADIEATGMRLRLSETAVSIDSTAHIVQTHGSDGDLRQIGYDKLIIATGAVPARPPIRGLDQLGATDGVHVLHSMDDTFSLTDDLDKRHPAAAAIIGAGYIGVEMAEALSARGIHVTVFEQFPQVLPNTLDPELAKRVEAELAGHGVEVLTGMTVSSIARDDDGPAGVLLSCSDGSTRRADVVLVVTGVRPEASLAAAAGAQLGIRGAIVVDPRMRTSIPDVYAAGDCVHTHHRLLPSPAYLPLGTTAHKQGRVAGENAVGGDATFSGVCSTQVVKVFDTVIAATGLQDGAARDAGYAPLTVTGSYDDHKAYYPGATPVHINITGDRTTGRLLGAQLVGRLEAEIAKRVDTYATAIHYGAGVADIGDLDLAYTPPLGSPYDATQLAAHAWLRDR</sequence>
<dbReference type="Gene3D" id="3.50.50.60">
    <property type="entry name" value="FAD/NAD(P)-binding domain"/>
    <property type="match status" value="2"/>
</dbReference>
<dbReference type="Pfam" id="PF07992">
    <property type="entry name" value="Pyr_redox_2"/>
    <property type="match status" value="1"/>
</dbReference>
<dbReference type="InterPro" id="IPR016156">
    <property type="entry name" value="FAD/NAD-linked_Rdtase_dimer_sf"/>
</dbReference>
<dbReference type="InterPro" id="IPR050260">
    <property type="entry name" value="FAD-bd_OxRdtase"/>
</dbReference>
<feature type="domain" description="Pyridine nucleotide-disulphide oxidoreductase dimerisation" evidence="7">
    <location>
        <begin position="336"/>
        <end position="438"/>
    </location>
</feature>
<evidence type="ECO:0000256" key="1">
    <source>
        <dbReference type="ARBA" id="ARBA00001974"/>
    </source>
</evidence>
<evidence type="ECO:0000256" key="6">
    <source>
        <dbReference type="ARBA" id="ARBA00023284"/>
    </source>
</evidence>
<dbReference type="SUPFAM" id="SSF51905">
    <property type="entry name" value="FAD/NAD(P)-binding domain"/>
    <property type="match status" value="1"/>
</dbReference>
<dbReference type="InterPro" id="IPR036188">
    <property type="entry name" value="FAD/NAD-bd_sf"/>
</dbReference>
<keyword evidence="4" id="KW-0274">FAD</keyword>
<dbReference type="AlphaFoldDB" id="A0A8J3UZR1"/>
<dbReference type="SUPFAM" id="SSF55424">
    <property type="entry name" value="FAD/NAD-linked reductases, dimerisation (C-terminal) domain"/>
    <property type="match status" value="1"/>
</dbReference>
<protein>
    <submittedName>
        <fullName evidence="9">Putative pyridine nucleotide-disulphide oxidoreductase</fullName>
    </submittedName>
</protein>
<organism evidence="9 10">
    <name type="scientific">Planotetraspora thailandica</name>
    <dbReference type="NCBI Taxonomy" id="487172"/>
    <lineage>
        <taxon>Bacteria</taxon>
        <taxon>Bacillati</taxon>
        <taxon>Actinomycetota</taxon>
        <taxon>Actinomycetes</taxon>
        <taxon>Streptosporangiales</taxon>
        <taxon>Streptosporangiaceae</taxon>
        <taxon>Planotetraspora</taxon>
    </lineage>
</organism>
<keyword evidence="10" id="KW-1185">Reference proteome</keyword>
<evidence type="ECO:0000259" key="7">
    <source>
        <dbReference type="Pfam" id="PF02852"/>
    </source>
</evidence>
<comment type="cofactor">
    <cofactor evidence="1">
        <name>FAD</name>
        <dbReference type="ChEBI" id="CHEBI:57692"/>
    </cofactor>
</comment>
<dbReference type="InterPro" id="IPR004099">
    <property type="entry name" value="Pyr_nucl-diS_OxRdtase_dimer"/>
</dbReference>
<dbReference type="RefSeq" id="WP_203944386.1">
    <property type="nucleotide sequence ID" value="NZ_BOOR01000014.1"/>
</dbReference>
<comment type="similarity">
    <text evidence="2">Belongs to the class-III pyridine nucleotide-disulfide oxidoreductase family.</text>
</comment>
<comment type="caution">
    <text evidence="9">The sequence shown here is derived from an EMBL/GenBank/DDBJ whole genome shotgun (WGS) entry which is preliminary data.</text>
</comment>
<dbReference type="Pfam" id="PF02852">
    <property type="entry name" value="Pyr_redox_dim"/>
    <property type="match status" value="1"/>
</dbReference>
<dbReference type="PANTHER" id="PTHR43429">
    <property type="entry name" value="PYRIDINE NUCLEOTIDE-DISULFIDE OXIDOREDUCTASE DOMAIN-CONTAINING"/>
    <property type="match status" value="1"/>
</dbReference>
<evidence type="ECO:0000313" key="9">
    <source>
        <dbReference type="EMBL" id="GII54143.1"/>
    </source>
</evidence>
<dbReference type="PRINTS" id="PR00411">
    <property type="entry name" value="PNDRDTASEI"/>
</dbReference>
<keyword evidence="3" id="KW-0285">Flavoprotein</keyword>
<gene>
    <name evidence="9" type="ORF">Pth03_25320</name>
</gene>
<dbReference type="PANTHER" id="PTHR43429:SF1">
    <property type="entry name" value="NAD(P)H SULFUR OXIDOREDUCTASE (COA-DEPENDENT)"/>
    <property type="match status" value="1"/>
</dbReference>
<name>A0A8J3UZR1_9ACTN</name>
<evidence type="ECO:0000256" key="3">
    <source>
        <dbReference type="ARBA" id="ARBA00022630"/>
    </source>
</evidence>
<evidence type="ECO:0000313" key="10">
    <source>
        <dbReference type="Proteomes" id="UP000605992"/>
    </source>
</evidence>
<accession>A0A8J3UZR1</accession>
<keyword evidence="6" id="KW-0676">Redox-active center</keyword>
<dbReference type="InterPro" id="IPR023753">
    <property type="entry name" value="FAD/NAD-binding_dom"/>
</dbReference>
<proteinExistence type="inferred from homology"/>
<dbReference type="GO" id="GO:0016491">
    <property type="term" value="F:oxidoreductase activity"/>
    <property type="evidence" value="ECO:0007669"/>
    <property type="project" value="UniProtKB-KW"/>
</dbReference>
<evidence type="ECO:0000259" key="8">
    <source>
        <dbReference type="Pfam" id="PF07992"/>
    </source>
</evidence>
<dbReference type="EMBL" id="BOOR01000014">
    <property type="protein sequence ID" value="GII54143.1"/>
    <property type="molecule type" value="Genomic_DNA"/>
</dbReference>
<evidence type="ECO:0000256" key="5">
    <source>
        <dbReference type="ARBA" id="ARBA00023002"/>
    </source>
</evidence>
<keyword evidence="5" id="KW-0560">Oxidoreductase</keyword>